<dbReference type="InterPro" id="IPR036770">
    <property type="entry name" value="Ankyrin_rpt-contain_sf"/>
</dbReference>
<proteinExistence type="predicted"/>
<sequence length="235" mass="25334">MILLRYQLQSSESDVGYLRDVENSGHDAAVHNNKDGGYFTLGDCNRKSCLWSGNAEQPPDLNHSTLGGEEARRFYQSLIEHIGGWRGESSNTHSLVGIRGGERNHTGREGASERRGRAGEHVQASRQQVSTTSTTTELEGLRLLRCAQEGDLSGVRGLLSRGVDVNFQVAGGLWTGLMCAAAAGQRGVVRLLLQQGAAWVGVVDTQGRDARELARRAGHSGVLEELTATGLHMTT</sequence>
<evidence type="ECO:0000313" key="2">
    <source>
        <dbReference type="EMBL" id="KAK6301176.1"/>
    </source>
</evidence>
<dbReference type="SUPFAM" id="SSF48403">
    <property type="entry name" value="Ankyrin repeat"/>
    <property type="match status" value="1"/>
</dbReference>
<dbReference type="PANTHER" id="PTHR20923:SF1">
    <property type="entry name" value="G PATCH DOMAIN AND ANKYRIN REPEAT-CONTAINING PROTEIN 1"/>
    <property type="match status" value="1"/>
</dbReference>
<evidence type="ECO:0000256" key="1">
    <source>
        <dbReference type="SAM" id="MobiDB-lite"/>
    </source>
</evidence>
<name>A0AAN8QJH9_9TELE</name>
<dbReference type="Proteomes" id="UP001356427">
    <property type="component" value="Unassembled WGS sequence"/>
</dbReference>
<dbReference type="InterPro" id="IPR002110">
    <property type="entry name" value="Ankyrin_rpt"/>
</dbReference>
<gene>
    <name evidence="2" type="ORF">J4Q44_G00292740</name>
</gene>
<feature type="compositionally biased region" description="Basic and acidic residues" evidence="1">
    <location>
        <begin position="100"/>
        <end position="120"/>
    </location>
</feature>
<dbReference type="PANTHER" id="PTHR20923">
    <property type="entry name" value="BAT4 PROTEIN-RELATED"/>
    <property type="match status" value="1"/>
</dbReference>
<dbReference type="Gene3D" id="1.25.40.20">
    <property type="entry name" value="Ankyrin repeat-containing domain"/>
    <property type="match status" value="1"/>
</dbReference>
<dbReference type="AlphaFoldDB" id="A0AAN8QJH9"/>
<protein>
    <submittedName>
        <fullName evidence="2">Uncharacterized protein</fullName>
    </submittedName>
</protein>
<accession>A0AAN8QJH9</accession>
<keyword evidence="3" id="KW-1185">Reference proteome</keyword>
<feature type="region of interest" description="Disordered" evidence="1">
    <location>
        <begin position="94"/>
        <end position="134"/>
    </location>
</feature>
<reference evidence="2 3" key="1">
    <citation type="submission" date="2021-04" db="EMBL/GenBank/DDBJ databases">
        <authorList>
            <person name="De Guttry C."/>
            <person name="Zahm M."/>
            <person name="Klopp C."/>
            <person name="Cabau C."/>
            <person name="Louis A."/>
            <person name="Berthelot C."/>
            <person name="Parey E."/>
            <person name="Roest Crollius H."/>
            <person name="Montfort J."/>
            <person name="Robinson-Rechavi M."/>
            <person name="Bucao C."/>
            <person name="Bouchez O."/>
            <person name="Gislard M."/>
            <person name="Lluch J."/>
            <person name="Milhes M."/>
            <person name="Lampietro C."/>
            <person name="Lopez Roques C."/>
            <person name="Donnadieu C."/>
            <person name="Braasch I."/>
            <person name="Desvignes T."/>
            <person name="Postlethwait J."/>
            <person name="Bobe J."/>
            <person name="Wedekind C."/>
            <person name="Guiguen Y."/>
        </authorList>
    </citation>
    <scope>NUCLEOTIDE SEQUENCE [LARGE SCALE GENOMIC DNA]</scope>
    <source>
        <strain evidence="2">Cs_M1</strain>
        <tissue evidence="2">Blood</tissue>
    </source>
</reference>
<comment type="caution">
    <text evidence="2">The sequence shown here is derived from an EMBL/GenBank/DDBJ whole genome shotgun (WGS) entry which is preliminary data.</text>
</comment>
<dbReference type="EMBL" id="JAGTTL010000027">
    <property type="protein sequence ID" value="KAK6301176.1"/>
    <property type="molecule type" value="Genomic_DNA"/>
</dbReference>
<organism evidence="2 3">
    <name type="scientific">Coregonus suidteri</name>
    <dbReference type="NCBI Taxonomy" id="861788"/>
    <lineage>
        <taxon>Eukaryota</taxon>
        <taxon>Metazoa</taxon>
        <taxon>Chordata</taxon>
        <taxon>Craniata</taxon>
        <taxon>Vertebrata</taxon>
        <taxon>Euteleostomi</taxon>
        <taxon>Actinopterygii</taxon>
        <taxon>Neopterygii</taxon>
        <taxon>Teleostei</taxon>
        <taxon>Protacanthopterygii</taxon>
        <taxon>Salmoniformes</taxon>
        <taxon>Salmonidae</taxon>
        <taxon>Coregoninae</taxon>
        <taxon>Coregonus</taxon>
    </lineage>
</organism>
<dbReference type="Pfam" id="PF12796">
    <property type="entry name" value="Ank_2"/>
    <property type="match status" value="1"/>
</dbReference>
<dbReference type="InterPro" id="IPR039146">
    <property type="entry name" value="GPANK1"/>
</dbReference>
<evidence type="ECO:0000313" key="3">
    <source>
        <dbReference type="Proteomes" id="UP001356427"/>
    </source>
</evidence>